<dbReference type="RefSeq" id="WP_163607728.1">
    <property type="nucleotide sequence ID" value="NZ_JAABOO010000003.1"/>
</dbReference>
<keyword evidence="2" id="KW-1185">Reference proteome</keyword>
<evidence type="ECO:0000313" key="1">
    <source>
        <dbReference type="EMBL" id="NER14436.1"/>
    </source>
</evidence>
<dbReference type="Proteomes" id="UP000468581">
    <property type="component" value="Unassembled WGS sequence"/>
</dbReference>
<sequence length="260" mass="29342">MKKNLFFFLSAFVLVPQLVKSQSFSNEIGAYVGPVAFYSDYGQRQNFDTNIGNVGFSIGLVHYMNFSYTSGYDIYSPLNYIKDHFKIRNELSYTNVNLQHFGEFVAPDKTSLFAQQLRGMRGESTVFSLGSSIEFYPFSIKDFESGGPKLSPHIGAGIHYSFYTPKAFSELGVLGDPAVTPEKFIDAFTNDSGSAISLVGSLGLRYKISPLEDILLQAKWQLFFSDFVDGLAPDETRFPENRANDWMFFINVGYIFYLEN</sequence>
<gene>
    <name evidence="1" type="ORF">GWK08_13360</name>
</gene>
<organism evidence="1 2">
    <name type="scientific">Leptobacterium flavescens</name>
    <dbReference type="NCBI Taxonomy" id="472055"/>
    <lineage>
        <taxon>Bacteria</taxon>
        <taxon>Pseudomonadati</taxon>
        <taxon>Bacteroidota</taxon>
        <taxon>Flavobacteriia</taxon>
        <taxon>Flavobacteriales</taxon>
        <taxon>Flavobacteriaceae</taxon>
        <taxon>Leptobacterium</taxon>
    </lineage>
</organism>
<evidence type="ECO:0000313" key="2">
    <source>
        <dbReference type="Proteomes" id="UP000468581"/>
    </source>
</evidence>
<proteinExistence type="predicted"/>
<dbReference type="NCBIfam" id="NF047659">
    <property type="entry name" value="THC0290_0291_fam"/>
    <property type="match status" value="1"/>
</dbReference>
<accession>A0A6P0UVJ7</accession>
<protein>
    <submittedName>
        <fullName evidence="1">Glutamate dehydrogenase</fullName>
    </submittedName>
</protein>
<reference evidence="1 2" key="1">
    <citation type="submission" date="2020-01" db="EMBL/GenBank/DDBJ databases">
        <title>Leptobacterium flavescens.</title>
        <authorList>
            <person name="Wang G."/>
        </authorList>
    </citation>
    <scope>NUCLEOTIDE SEQUENCE [LARGE SCALE GENOMIC DNA]</scope>
    <source>
        <strain evidence="1 2">KCTC 22160</strain>
    </source>
</reference>
<dbReference type="AlphaFoldDB" id="A0A6P0UVJ7"/>
<name>A0A6P0UVJ7_9FLAO</name>
<dbReference type="EMBL" id="JAABOO010000003">
    <property type="protein sequence ID" value="NER14436.1"/>
    <property type="molecule type" value="Genomic_DNA"/>
</dbReference>
<comment type="caution">
    <text evidence="1">The sequence shown here is derived from an EMBL/GenBank/DDBJ whole genome shotgun (WGS) entry which is preliminary data.</text>
</comment>